<dbReference type="AlphaFoldDB" id="A0A9W6BP80"/>
<evidence type="ECO:0000313" key="8">
    <source>
        <dbReference type="EMBL" id="GLC54966.1"/>
    </source>
</evidence>
<accession>A0A9W6BP80</accession>
<evidence type="ECO:0000256" key="2">
    <source>
        <dbReference type="ARBA" id="ARBA00022771"/>
    </source>
</evidence>
<feature type="zinc finger region" description="C3H1-type" evidence="4">
    <location>
        <begin position="205"/>
        <end position="233"/>
    </location>
</feature>
<dbReference type="Pfam" id="PF00642">
    <property type="entry name" value="zf-CCCH"/>
    <property type="match status" value="1"/>
</dbReference>
<dbReference type="PROSITE" id="PS50089">
    <property type="entry name" value="ZF_RING_2"/>
    <property type="match status" value="1"/>
</dbReference>
<comment type="caution">
    <text evidence="8">The sequence shown here is derived from an EMBL/GenBank/DDBJ whole genome shotgun (WGS) entry which is preliminary data.</text>
</comment>
<dbReference type="Gene3D" id="4.10.1000.10">
    <property type="entry name" value="Zinc finger, CCCH-type"/>
    <property type="match status" value="1"/>
</dbReference>
<evidence type="ECO:0000256" key="5">
    <source>
        <dbReference type="SAM" id="MobiDB-lite"/>
    </source>
</evidence>
<dbReference type="InterPro" id="IPR013083">
    <property type="entry name" value="Znf_RING/FYVE/PHD"/>
</dbReference>
<dbReference type="Proteomes" id="UP001165080">
    <property type="component" value="Unassembled WGS sequence"/>
</dbReference>
<dbReference type="CDD" id="cd16539">
    <property type="entry name" value="RING-HC_RNF113A_B"/>
    <property type="match status" value="1"/>
</dbReference>
<evidence type="ECO:0000259" key="6">
    <source>
        <dbReference type="PROSITE" id="PS50089"/>
    </source>
</evidence>
<keyword evidence="2 4" id="KW-0863">Zinc-finger</keyword>
<dbReference type="GO" id="GO:0008270">
    <property type="term" value="F:zinc ion binding"/>
    <property type="evidence" value="ECO:0007669"/>
    <property type="project" value="UniProtKB-KW"/>
</dbReference>
<evidence type="ECO:0000313" key="9">
    <source>
        <dbReference type="Proteomes" id="UP001165080"/>
    </source>
</evidence>
<dbReference type="GO" id="GO:0005684">
    <property type="term" value="C:U2-type spliceosomal complex"/>
    <property type="evidence" value="ECO:0007669"/>
    <property type="project" value="TreeGrafter"/>
</dbReference>
<feature type="domain" description="C3H1-type" evidence="7">
    <location>
        <begin position="205"/>
        <end position="233"/>
    </location>
</feature>
<dbReference type="Gene3D" id="3.30.40.10">
    <property type="entry name" value="Zinc/RING finger domain, C3HC4 (zinc finger)"/>
    <property type="match status" value="1"/>
</dbReference>
<proteinExistence type="predicted"/>
<keyword evidence="1 4" id="KW-0479">Metal-binding</keyword>
<evidence type="ECO:0000256" key="1">
    <source>
        <dbReference type="ARBA" id="ARBA00022723"/>
    </source>
</evidence>
<dbReference type="InterPro" id="IPR000571">
    <property type="entry name" value="Znf_CCCH"/>
</dbReference>
<feature type="region of interest" description="Disordered" evidence="5">
    <location>
        <begin position="38"/>
        <end position="82"/>
    </location>
</feature>
<dbReference type="PROSITE" id="PS50103">
    <property type="entry name" value="ZF_C3H1"/>
    <property type="match status" value="1"/>
</dbReference>
<feature type="compositionally biased region" description="Low complexity" evidence="5">
    <location>
        <begin position="57"/>
        <end position="82"/>
    </location>
</feature>
<protein>
    <submittedName>
        <fullName evidence="8">Uncharacterized protein</fullName>
    </submittedName>
</protein>
<dbReference type="InterPro" id="IPR017907">
    <property type="entry name" value="Znf_RING_CS"/>
</dbReference>
<evidence type="ECO:0000256" key="4">
    <source>
        <dbReference type="PROSITE-ProRule" id="PRU00723"/>
    </source>
</evidence>
<dbReference type="InterPro" id="IPR001841">
    <property type="entry name" value="Znf_RING"/>
</dbReference>
<organism evidence="8 9">
    <name type="scientific">Pleodorina starrii</name>
    <dbReference type="NCBI Taxonomy" id="330485"/>
    <lineage>
        <taxon>Eukaryota</taxon>
        <taxon>Viridiplantae</taxon>
        <taxon>Chlorophyta</taxon>
        <taxon>core chlorophytes</taxon>
        <taxon>Chlorophyceae</taxon>
        <taxon>CS clade</taxon>
        <taxon>Chlamydomonadales</taxon>
        <taxon>Volvocaceae</taxon>
        <taxon>Pleodorina</taxon>
    </lineage>
</organism>
<sequence length="364" mass="39087">MADRAEERPAGDGDAAAPVVAPSAAALATAASTEGLFRPKKGGANFRKRGGAAAGLSAVDTSASVAGTSTSTAADADAEEAGGVVRKAKQLRAAPLQFTTAKDEKPELLVAYAGSKALQEGKDALASRVLETETEFDRDARAQREKVLKQATEGVTDDGTYKGMNAYIDYRKGFRREHTVAAEKGTGSHGPLRGNAYVRVSARFDYQPDVCKDYKETGYCSYGDTCKFMHDRGDYKSGWELDRMWEEEQKRKAEALAKGWNPDGDGEEEGEGGEGDDAAAARGGEEELPFACFVCREAWEACKGPPVVTRCRHYFCEKCALRAAAKSTKCAVCGQSTQGIFNIAHDVLKRQKRLEEAARKAAGR</sequence>
<dbReference type="PANTHER" id="PTHR12930">
    <property type="entry name" value="ZINC FINGER PROTEIN 183"/>
    <property type="match status" value="1"/>
</dbReference>
<dbReference type="PANTHER" id="PTHR12930:SF0">
    <property type="entry name" value="RING FINGER PROTEIN 113B"/>
    <property type="match status" value="1"/>
</dbReference>
<dbReference type="EMBL" id="BRXU01000011">
    <property type="protein sequence ID" value="GLC54966.1"/>
    <property type="molecule type" value="Genomic_DNA"/>
</dbReference>
<dbReference type="SMART" id="SM00184">
    <property type="entry name" value="RING"/>
    <property type="match status" value="1"/>
</dbReference>
<dbReference type="PROSITE" id="PS00518">
    <property type="entry name" value="ZF_RING_1"/>
    <property type="match status" value="1"/>
</dbReference>
<dbReference type="InterPro" id="IPR036855">
    <property type="entry name" value="Znf_CCCH_sf"/>
</dbReference>
<keyword evidence="3 4" id="KW-0862">Zinc</keyword>
<dbReference type="InterPro" id="IPR039971">
    <property type="entry name" value="CWC24-like"/>
</dbReference>
<feature type="compositionally biased region" description="Basic residues" evidence="5">
    <location>
        <begin position="38"/>
        <end position="50"/>
    </location>
</feature>
<gene>
    <name evidence="8" type="primary">PLEST006818</name>
    <name evidence="8" type="ORF">PLESTB_000925700</name>
</gene>
<feature type="compositionally biased region" description="Acidic residues" evidence="5">
    <location>
        <begin position="264"/>
        <end position="277"/>
    </location>
</feature>
<evidence type="ECO:0000259" key="7">
    <source>
        <dbReference type="PROSITE" id="PS50103"/>
    </source>
</evidence>
<feature type="domain" description="RING-type" evidence="6">
    <location>
        <begin position="292"/>
        <end position="333"/>
    </location>
</feature>
<dbReference type="SMART" id="SM00356">
    <property type="entry name" value="ZnF_C3H1"/>
    <property type="match status" value="1"/>
</dbReference>
<name>A0A9W6BP80_9CHLO</name>
<feature type="region of interest" description="Disordered" evidence="5">
    <location>
        <begin position="255"/>
        <end position="280"/>
    </location>
</feature>
<dbReference type="GO" id="GO:0034247">
    <property type="term" value="P:snoRNA splicing"/>
    <property type="evidence" value="ECO:0007669"/>
    <property type="project" value="TreeGrafter"/>
</dbReference>
<reference evidence="8 9" key="1">
    <citation type="journal article" date="2023" name="Commun. Biol.">
        <title>Reorganization of the ancestral sex-determining regions during the evolution of trioecy in Pleodorina starrii.</title>
        <authorList>
            <person name="Takahashi K."/>
            <person name="Suzuki S."/>
            <person name="Kawai-Toyooka H."/>
            <person name="Yamamoto K."/>
            <person name="Hamaji T."/>
            <person name="Ootsuki R."/>
            <person name="Yamaguchi H."/>
            <person name="Kawachi M."/>
            <person name="Higashiyama T."/>
            <person name="Nozaki H."/>
        </authorList>
    </citation>
    <scope>NUCLEOTIDE SEQUENCE [LARGE SCALE GENOMIC DNA]</scope>
    <source>
        <strain evidence="8 9">NIES-4479</strain>
    </source>
</reference>
<dbReference type="SUPFAM" id="SSF57850">
    <property type="entry name" value="RING/U-box"/>
    <property type="match status" value="1"/>
</dbReference>
<keyword evidence="9" id="KW-1185">Reference proteome</keyword>
<dbReference type="SUPFAM" id="SSF90229">
    <property type="entry name" value="CCCH zinc finger"/>
    <property type="match status" value="1"/>
</dbReference>
<evidence type="ECO:0000256" key="3">
    <source>
        <dbReference type="ARBA" id="ARBA00022833"/>
    </source>
</evidence>